<dbReference type="SUPFAM" id="SSF51735">
    <property type="entry name" value="NAD(P)-binding Rossmann-fold domains"/>
    <property type="match status" value="1"/>
</dbReference>
<dbReference type="Pfam" id="PF00107">
    <property type="entry name" value="ADH_zinc_N"/>
    <property type="match status" value="1"/>
</dbReference>
<dbReference type="InterPro" id="IPR013149">
    <property type="entry name" value="ADH-like_C"/>
</dbReference>
<sequence>MEVKTMARIARVHGSGLSNLKLDQLVLPDPKNNDVKLKVLSTTITGDQLNFINGRRLPGEANHHDVYPLGYEATGIVTEIGPDVDPKWLNQAVTPIGPYDFNRYPSLGDEIIVPADRLVLTPSNLSPEQATILWVPYLTAYALKYLGHISATDRVLIVAGTSSVGLAAIQIAQATGAQVFATTRSREKAQQLKDITGLPEEHIIISSEVNLLDQINSLTAGQGVSLIFDPIGGDTITDLAEVAAPQAMIIEYGVINGLEAPLPVSQLIGKGLTIRGWAVSEVVENPPARKQAVDYILQNVEDGHFSPHVAKTYPLSEVVTAYQDLQINRQVGRIVLKP</sequence>
<evidence type="ECO:0000256" key="2">
    <source>
        <dbReference type="ARBA" id="ARBA00023002"/>
    </source>
</evidence>
<dbReference type="InterPro" id="IPR020843">
    <property type="entry name" value="ER"/>
</dbReference>
<organism evidence="4 5">
    <name type="scientific">Limosilactobacillus gastricus DSM 16045</name>
    <dbReference type="NCBI Taxonomy" id="1423749"/>
    <lineage>
        <taxon>Bacteria</taxon>
        <taxon>Bacillati</taxon>
        <taxon>Bacillota</taxon>
        <taxon>Bacilli</taxon>
        <taxon>Lactobacillales</taxon>
        <taxon>Lactobacillaceae</taxon>
        <taxon>Limosilactobacillus</taxon>
    </lineage>
</organism>
<dbReference type="InterPro" id="IPR036291">
    <property type="entry name" value="NAD(P)-bd_dom_sf"/>
</dbReference>
<dbReference type="PANTHER" id="PTHR48106">
    <property type="entry name" value="QUINONE OXIDOREDUCTASE PIG3-RELATED"/>
    <property type="match status" value="1"/>
</dbReference>
<evidence type="ECO:0000313" key="4">
    <source>
        <dbReference type="EMBL" id="KRM01689.1"/>
    </source>
</evidence>
<dbReference type="CDD" id="cd08268">
    <property type="entry name" value="MDR2"/>
    <property type="match status" value="1"/>
</dbReference>
<gene>
    <name evidence="4" type="ORF">FC60_GL000483</name>
</gene>
<dbReference type="Gene3D" id="3.40.50.720">
    <property type="entry name" value="NAD(P)-binding Rossmann-like Domain"/>
    <property type="match status" value="1"/>
</dbReference>
<feature type="domain" description="Enoyl reductase (ER)" evidence="3">
    <location>
        <begin position="15"/>
        <end position="336"/>
    </location>
</feature>
<dbReference type="Proteomes" id="UP000051739">
    <property type="component" value="Unassembled WGS sequence"/>
</dbReference>
<dbReference type="PATRIC" id="fig|1423749.3.peg.485"/>
<dbReference type="SMART" id="SM00829">
    <property type="entry name" value="PKS_ER"/>
    <property type="match status" value="1"/>
</dbReference>
<dbReference type="PANTHER" id="PTHR48106:SF18">
    <property type="entry name" value="QUINONE OXIDOREDUCTASE PIG3"/>
    <property type="match status" value="1"/>
</dbReference>
<dbReference type="AlphaFoldDB" id="A0A0R1VEM2"/>
<dbReference type="InterPro" id="IPR011032">
    <property type="entry name" value="GroES-like_sf"/>
</dbReference>
<dbReference type="Gene3D" id="3.90.180.10">
    <property type="entry name" value="Medium-chain alcohol dehydrogenases, catalytic domain"/>
    <property type="match status" value="1"/>
</dbReference>
<comment type="caution">
    <text evidence="4">The sequence shown here is derived from an EMBL/GenBank/DDBJ whole genome shotgun (WGS) entry which is preliminary data.</text>
</comment>
<dbReference type="GO" id="GO:0070402">
    <property type="term" value="F:NADPH binding"/>
    <property type="evidence" value="ECO:0007669"/>
    <property type="project" value="TreeGrafter"/>
</dbReference>
<protein>
    <recommendedName>
        <fullName evidence="3">Enoyl reductase (ER) domain-containing protein</fullName>
    </recommendedName>
</protein>
<reference evidence="4 5" key="1">
    <citation type="journal article" date="2015" name="Genome Announc.">
        <title>Expanding the biotechnology potential of lactobacilli through comparative genomics of 213 strains and associated genera.</title>
        <authorList>
            <person name="Sun Z."/>
            <person name="Harris H.M."/>
            <person name="McCann A."/>
            <person name="Guo C."/>
            <person name="Argimon S."/>
            <person name="Zhang W."/>
            <person name="Yang X."/>
            <person name="Jeffery I.B."/>
            <person name="Cooney J.C."/>
            <person name="Kagawa T.F."/>
            <person name="Liu W."/>
            <person name="Song Y."/>
            <person name="Salvetti E."/>
            <person name="Wrobel A."/>
            <person name="Rasinkangas P."/>
            <person name="Parkhill J."/>
            <person name="Rea M.C."/>
            <person name="O'Sullivan O."/>
            <person name="Ritari J."/>
            <person name="Douillard F.P."/>
            <person name="Paul Ross R."/>
            <person name="Yang R."/>
            <person name="Briner A.E."/>
            <person name="Felis G.E."/>
            <person name="de Vos W.M."/>
            <person name="Barrangou R."/>
            <person name="Klaenhammer T.R."/>
            <person name="Caufield P.W."/>
            <person name="Cui Y."/>
            <person name="Zhang H."/>
            <person name="O'Toole P.W."/>
        </authorList>
    </citation>
    <scope>NUCLEOTIDE SEQUENCE [LARGE SCALE GENOMIC DNA]</scope>
    <source>
        <strain evidence="4 5">DSM 16045</strain>
    </source>
</reference>
<dbReference type="SUPFAM" id="SSF50129">
    <property type="entry name" value="GroES-like"/>
    <property type="match status" value="1"/>
</dbReference>
<evidence type="ECO:0000313" key="5">
    <source>
        <dbReference type="Proteomes" id="UP000051739"/>
    </source>
</evidence>
<dbReference type="EMBL" id="AZFN01000015">
    <property type="protein sequence ID" value="KRM01689.1"/>
    <property type="molecule type" value="Genomic_DNA"/>
</dbReference>
<name>A0A0R1VEM2_9LACO</name>
<evidence type="ECO:0000259" key="3">
    <source>
        <dbReference type="SMART" id="SM00829"/>
    </source>
</evidence>
<accession>A0A0R1VEM2</accession>
<evidence type="ECO:0000256" key="1">
    <source>
        <dbReference type="ARBA" id="ARBA00022857"/>
    </source>
</evidence>
<keyword evidence="5" id="KW-1185">Reference proteome</keyword>
<keyword evidence="1" id="KW-0521">NADP</keyword>
<keyword evidence="2" id="KW-0560">Oxidoreductase</keyword>
<dbReference type="GO" id="GO:0016651">
    <property type="term" value="F:oxidoreductase activity, acting on NAD(P)H"/>
    <property type="evidence" value="ECO:0007669"/>
    <property type="project" value="TreeGrafter"/>
</dbReference>
<proteinExistence type="predicted"/>